<feature type="coiled-coil region" evidence="2">
    <location>
        <begin position="35"/>
        <end position="100"/>
    </location>
</feature>
<dbReference type="InterPro" id="IPR029488">
    <property type="entry name" value="Hmw/CFAP97"/>
</dbReference>
<organism evidence="3 4">
    <name type="scientific">Dimorphilus gyrociliatus</name>
    <dbReference type="NCBI Taxonomy" id="2664684"/>
    <lineage>
        <taxon>Eukaryota</taxon>
        <taxon>Metazoa</taxon>
        <taxon>Spiralia</taxon>
        <taxon>Lophotrochozoa</taxon>
        <taxon>Annelida</taxon>
        <taxon>Polychaeta</taxon>
        <taxon>Polychaeta incertae sedis</taxon>
        <taxon>Dinophilidae</taxon>
        <taxon>Dimorphilus</taxon>
    </lineage>
</organism>
<accession>A0A7I8V8Z7</accession>
<protein>
    <submittedName>
        <fullName evidence="3">Uncharacterized protein</fullName>
    </submittedName>
</protein>
<comment type="similarity">
    <text evidence="1">Belongs to the CFAP97 family.</text>
</comment>
<gene>
    <name evidence="3" type="ORF">DGYR_LOCUS1806</name>
</gene>
<sequence length="111" mass="13437">MFTKRSNRHEIVMKSRIDNTPPRINGKALDFVDKARFRRETMKQLEEENRKLLEKVAKILASTKQYDLRGNEAERRKREKRQEQRRLEKIAEEKRIEKDNLKLSKRLSKVS</sequence>
<reference evidence="3 4" key="1">
    <citation type="submission" date="2020-08" db="EMBL/GenBank/DDBJ databases">
        <authorList>
            <person name="Hejnol A."/>
        </authorList>
    </citation>
    <scope>NUCLEOTIDE SEQUENCE [LARGE SCALE GENOMIC DNA]</scope>
</reference>
<keyword evidence="2" id="KW-0175">Coiled coil</keyword>
<comment type="caution">
    <text evidence="3">The sequence shown here is derived from an EMBL/GenBank/DDBJ whole genome shotgun (WGS) entry which is preliminary data.</text>
</comment>
<proteinExistence type="inferred from homology"/>
<dbReference type="Proteomes" id="UP000549394">
    <property type="component" value="Unassembled WGS sequence"/>
</dbReference>
<evidence type="ECO:0000256" key="1">
    <source>
        <dbReference type="ARBA" id="ARBA00008315"/>
    </source>
</evidence>
<keyword evidence="4" id="KW-1185">Reference proteome</keyword>
<dbReference type="AlphaFoldDB" id="A0A7I8V8Z7"/>
<evidence type="ECO:0000313" key="3">
    <source>
        <dbReference type="EMBL" id="CAD5112714.1"/>
    </source>
</evidence>
<dbReference type="EMBL" id="CAJFCJ010000002">
    <property type="protein sequence ID" value="CAD5112714.1"/>
    <property type="molecule type" value="Genomic_DNA"/>
</dbReference>
<name>A0A7I8V8Z7_9ANNE</name>
<dbReference type="Pfam" id="PF13879">
    <property type="entry name" value="Hmw_CFAP97"/>
    <property type="match status" value="1"/>
</dbReference>
<evidence type="ECO:0000256" key="2">
    <source>
        <dbReference type="SAM" id="Coils"/>
    </source>
</evidence>
<evidence type="ECO:0000313" key="4">
    <source>
        <dbReference type="Proteomes" id="UP000549394"/>
    </source>
</evidence>